<reference evidence="2 3" key="1">
    <citation type="submission" date="2022-10" db="EMBL/GenBank/DDBJ databases">
        <title>Paucibacter sp. hw1 Genome sequencing.</title>
        <authorList>
            <person name="Park S."/>
        </authorList>
    </citation>
    <scope>NUCLEOTIDE SEQUENCE [LARGE SCALE GENOMIC DNA]</scope>
    <source>
        <strain evidence="3">hw1</strain>
    </source>
</reference>
<keyword evidence="3" id="KW-1185">Reference proteome</keyword>
<evidence type="ECO:0008006" key="4">
    <source>
        <dbReference type="Google" id="ProtNLM"/>
    </source>
</evidence>
<comment type="caution">
    <text evidence="2">The sequence shown here is derived from an EMBL/GenBank/DDBJ whole genome shotgun (WGS) entry which is preliminary data.</text>
</comment>
<protein>
    <recommendedName>
        <fullName evidence="4">Toxin co-regulated pilus biosynthesis protein Q C-terminal domain-containing protein</fullName>
    </recommendedName>
</protein>
<dbReference type="EMBL" id="JAQQXT010000005">
    <property type="protein sequence ID" value="MDC8771921.1"/>
    <property type="molecule type" value="Genomic_DNA"/>
</dbReference>
<proteinExistence type="predicted"/>
<feature type="region of interest" description="Disordered" evidence="1">
    <location>
        <begin position="187"/>
        <end position="213"/>
    </location>
</feature>
<gene>
    <name evidence="2" type="ORF">PRZ03_10100</name>
</gene>
<evidence type="ECO:0000313" key="2">
    <source>
        <dbReference type="EMBL" id="MDC8771921.1"/>
    </source>
</evidence>
<organism evidence="2 3">
    <name type="scientific">Roseateles albus</name>
    <dbReference type="NCBI Taxonomy" id="2987525"/>
    <lineage>
        <taxon>Bacteria</taxon>
        <taxon>Pseudomonadati</taxon>
        <taxon>Pseudomonadota</taxon>
        <taxon>Betaproteobacteria</taxon>
        <taxon>Burkholderiales</taxon>
        <taxon>Sphaerotilaceae</taxon>
        <taxon>Roseateles</taxon>
    </lineage>
</organism>
<name>A0ABT5KDC8_9BURK</name>
<feature type="compositionally biased region" description="Low complexity" evidence="1">
    <location>
        <begin position="187"/>
        <end position="198"/>
    </location>
</feature>
<evidence type="ECO:0000256" key="1">
    <source>
        <dbReference type="SAM" id="MobiDB-lite"/>
    </source>
</evidence>
<sequence>MSMAKTFDLNLSAPQGLRRVAAKSADKRMPVQAWAWVSLLLICVWLCLNSAAARPTVPSIAPQALPVVAPAPEPTVAGAGSSLAAATGPSIRWDGQELVIEAQAARVAELARALAAQTGTELLGELALLNEARPLSLRWRGRDPQLAWALLLQSQASYATQCSNQHCRVWILGHLLGHPLGRLAPEPAGAAPSLASPPYRTVEPDPPGLFPAE</sequence>
<accession>A0ABT5KDC8</accession>
<evidence type="ECO:0000313" key="3">
    <source>
        <dbReference type="Proteomes" id="UP001221189"/>
    </source>
</evidence>
<dbReference type="Proteomes" id="UP001221189">
    <property type="component" value="Unassembled WGS sequence"/>
</dbReference>
<feature type="compositionally biased region" description="Pro residues" evidence="1">
    <location>
        <begin position="204"/>
        <end position="213"/>
    </location>
</feature>